<dbReference type="InterPro" id="IPR031745">
    <property type="entry name" value="Vps53_C"/>
</dbReference>
<dbReference type="OrthoDB" id="10261632at2759"/>
<evidence type="ECO:0000256" key="7">
    <source>
        <dbReference type="SAM" id="MobiDB-lite"/>
    </source>
</evidence>
<keyword evidence="4" id="KW-0967">Endosome</keyword>
<feature type="region of interest" description="Disordered" evidence="7">
    <location>
        <begin position="717"/>
        <end position="764"/>
    </location>
</feature>
<feature type="domain" description="Vps53 N-terminal" evidence="8">
    <location>
        <begin position="18"/>
        <end position="395"/>
    </location>
</feature>
<dbReference type="Gene3D" id="1.10.357.110">
    <property type="entry name" value="Vacuolar protein sorting-associated protein 53, C-terminus"/>
    <property type="match status" value="1"/>
</dbReference>
<keyword evidence="6" id="KW-0472">Membrane</keyword>
<dbReference type="PANTHER" id="PTHR12820">
    <property type="entry name" value="VACUOLAR SORTING PROTEIN 53"/>
    <property type="match status" value="1"/>
</dbReference>
<dbReference type="Pfam" id="PF04100">
    <property type="entry name" value="Vps53_N"/>
    <property type="match status" value="1"/>
</dbReference>
<dbReference type="GO" id="GO:0005829">
    <property type="term" value="C:cytosol"/>
    <property type="evidence" value="ECO:0007669"/>
    <property type="project" value="GOC"/>
</dbReference>
<reference evidence="10 11" key="1">
    <citation type="journal article" date="2018" name="Nat. Ecol. Evol.">
        <title>Pezizomycetes genomes reveal the molecular basis of ectomycorrhizal truffle lifestyle.</title>
        <authorList>
            <person name="Murat C."/>
            <person name="Payen T."/>
            <person name="Noel B."/>
            <person name="Kuo A."/>
            <person name="Morin E."/>
            <person name="Chen J."/>
            <person name="Kohler A."/>
            <person name="Krizsan K."/>
            <person name="Balestrini R."/>
            <person name="Da Silva C."/>
            <person name="Montanini B."/>
            <person name="Hainaut M."/>
            <person name="Levati E."/>
            <person name="Barry K.W."/>
            <person name="Belfiori B."/>
            <person name="Cichocki N."/>
            <person name="Clum A."/>
            <person name="Dockter R.B."/>
            <person name="Fauchery L."/>
            <person name="Guy J."/>
            <person name="Iotti M."/>
            <person name="Le Tacon F."/>
            <person name="Lindquist E.A."/>
            <person name="Lipzen A."/>
            <person name="Malagnac F."/>
            <person name="Mello A."/>
            <person name="Molinier V."/>
            <person name="Miyauchi S."/>
            <person name="Poulain J."/>
            <person name="Riccioni C."/>
            <person name="Rubini A."/>
            <person name="Sitrit Y."/>
            <person name="Splivallo R."/>
            <person name="Traeger S."/>
            <person name="Wang M."/>
            <person name="Zifcakova L."/>
            <person name="Wipf D."/>
            <person name="Zambonelli A."/>
            <person name="Paolocci F."/>
            <person name="Nowrousian M."/>
            <person name="Ottonello S."/>
            <person name="Baldrian P."/>
            <person name="Spatafora J.W."/>
            <person name="Henrissat B."/>
            <person name="Nagy L.G."/>
            <person name="Aury J.M."/>
            <person name="Wincker P."/>
            <person name="Grigoriev I.V."/>
            <person name="Bonfante P."/>
            <person name="Martin F.M."/>
        </authorList>
    </citation>
    <scope>NUCLEOTIDE SEQUENCE [LARGE SCALE GENOMIC DNA]</scope>
    <source>
        <strain evidence="10 11">RN42</strain>
    </source>
</reference>
<evidence type="ECO:0000313" key="11">
    <source>
        <dbReference type="Proteomes" id="UP000275078"/>
    </source>
</evidence>
<feature type="domain" description="Vps53 C-terminal" evidence="9">
    <location>
        <begin position="611"/>
        <end position="696"/>
    </location>
</feature>
<gene>
    <name evidence="10" type="ORF">BJ508DRAFT_417158</name>
</gene>
<name>A0A3N4HU46_ASCIM</name>
<evidence type="ECO:0000313" key="10">
    <source>
        <dbReference type="EMBL" id="RPA77335.1"/>
    </source>
</evidence>
<keyword evidence="5" id="KW-0333">Golgi apparatus</keyword>
<dbReference type="Proteomes" id="UP000275078">
    <property type="component" value="Unassembled WGS sequence"/>
</dbReference>
<evidence type="ECO:0000256" key="4">
    <source>
        <dbReference type="ARBA" id="ARBA00022753"/>
    </source>
</evidence>
<evidence type="ECO:0000256" key="5">
    <source>
        <dbReference type="ARBA" id="ARBA00023034"/>
    </source>
</evidence>
<accession>A0A3N4HU46</accession>
<dbReference type="GO" id="GO:0042147">
    <property type="term" value="P:retrograde transport, endosome to Golgi"/>
    <property type="evidence" value="ECO:0007669"/>
    <property type="project" value="InterPro"/>
</dbReference>
<keyword evidence="11" id="KW-1185">Reference proteome</keyword>
<dbReference type="InterPro" id="IPR038260">
    <property type="entry name" value="Vps53_C_sf"/>
</dbReference>
<dbReference type="AlphaFoldDB" id="A0A3N4HU46"/>
<proteinExistence type="inferred from homology"/>
<dbReference type="InterPro" id="IPR007234">
    <property type="entry name" value="Vps53_N"/>
</dbReference>
<dbReference type="PANTHER" id="PTHR12820:SF0">
    <property type="entry name" value="VACUOLAR PROTEIN SORTING-ASSOCIATED PROTEIN 53 HOMOLOG"/>
    <property type="match status" value="1"/>
</dbReference>
<feature type="compositionally biased region" description="Polar residues" evidence="7">
    <location>
        <begin position="717"/>
        <end position="733"/>
    </location>
</feature>
<dbReference type="STRING" id="1160509.A0A3N4HU46"/>
<dbReference type="InterPro" id="IPR039766">
    <property type="entry name" value="Vps53"/>
</dbReference>
<comment type="subcellular location">
    <subcellularLocation>
        <location evidence="2">Endosome membrane</location>
        <topology evidence="2">Peripheral membrane protein</topology>
    </subcellularLocation>
    <subcellularLocation>
        <location evidence="1">Golgi apparatus</location>
        <location evidence="1">trans-Golgi network membrane</location>
        <topology evidence="1">Peripheral membrane protein</topology>
    </subcellularLocation>
</comment>
<protein>
    <submittedName>
        <fullName evidence="10">Uncharacterized protein</fullName>
    </submittedName>
</protein>
<evidence type="ECO:0000256" key="6">
    <source>
        <dbReference type="ARBA" id="ARBA00023136"/>
    </source>
</evidence>
<evidence type="ECO:0000259" key="9">
    <source>
        <dbReference type="Pfam" id="PF16854"/>
    </source>
</evidence>
<dbReference type="Pfam" id="PF16854">
    <property type="entry name" value="VPS53_C"/>
    <property type="match status" value="1"/>
</dbReference>
<evidence type="ECO:0000256" key="3">
    <source>
        <dbReference type="ARBA" id="ARBA00008628"/>
    </source>
</evidence>
<organism evidence="10 11">
    <name type="scientific">Ascobolus immersus RN42</name>
    <dbReference type="NCBI Taxonomy" id="1160509"/>
    <lineage>
        <taxon>Eukaryota</taxon>
        <taxon>Fungi</taxon>
        <taxon>Dikarya</taxon>
        <taxon>Ascomycota</taxon>
        <taxon>Pezizomycotina</taxon>
        <taxon>Pezizomycetes</taxon>
        <taxon>Pezizales</taxon>
        <taxon>Ascobolaceae</taxon>
        <taxon>Ascobolus</taxon>
    </lineage>
</organism>
<evidence type="ECO:0000256" key="1">
    <source>
        <dbReference type="ARBA" id="ARBA00004150"/>
    </source>
</evidence>
<evidence type="ECO:0000259" key="8">
    <source>
        <dbReference type="Pfam" id="PF04100"/>
    </source>
</evidence>
<comment type="similarity">
    <text evidence="3">Belongs to the VPS53 family.</text>
</comment>
<dbReference type="GO" id="GO:0000938">
    <property type="term" value="C:GARP complex"/>
    <property type="evidence" value="ECO:0007669"/>
    <property type="project" value="InterPro"/>
</dbReference>
<dbReference type="EMBL" id="ML119728">
    <property type="protein sequence ID" value="RPA77335.1"/>
    <property type="molecule type" value="Genomic_DNA"/>
</dbReference>
<dbReference type="GO" id="GO:0010008">
    <property type="term" value="C:endosome membrane"/>
    <property type="evidence" value="ECO:0007669"/>
    <property type="project" value="UniProtKB-SubCell"/>
</dbReference>
<evidence type="ECO:0000256" key="2">
    <source>
        <dbReference type="ARBA" id="ARBA00004481"/>
    </source>
</evidence>
<sequence>MAHSRPPSTQPMDPLDLDDYNPLGHINMLFPTSGTLSSLPAVSAGLRQHTALLTKEINDKVLAQRESNAANLAGIERAKADLTELFQRIEGVAERARVTEEGITKMTGEIKRLDSGKRNLTVSMTVLKRLQMLTTAYEQLRTLGKTRQYKECAQLLQAVMQLMAHFKSYRSIDQIATLSRNVADLQRELLEQVCEDFELIFAKGEISHKRATLAESCLVVDALGDAARNRVVMWYCNTMLREYRQIFRGNDEAGSLDNISRRYAWLKRILKTYDDEHTGIFPDSWKVNQILTTTFCDGTKEDYRTILGRFSRKVDGKSLDVDLLLRCLQETLEFEHWLEQRFSGEHSKPQKRVSLETADGKEKIFGKAISEAFEPYLSWWVEAQDRTLSNKVSKFRIDPLLAEDEEFTQSSVAPSSIELFAMYRVNLNQCATLSTGENLLNLSELFGKYLNSYAEQVLTARLNQNIPLQDAIIILNTAEYCQTTTGQLATWISGKLDKNLTAPTYETQQDSFLAVINTTIKLLVNRVLAALEQPFREMRNMPWTRLESVSDQSPHVTQLISNLHAQSKPILSLLHTTTHSRAFLSHLSSSFLQTFLTTLLASRPISELGAEQNLLDIYILKSSLQDLASYLPAAPTTTATNYYPKLLTTLFSKPNALLKTLQLPSTPPQALIQGYALHIGDKNTNNFKKVLEIKGITGRREVNTLTELFSAHITASAELSSSNTPGSNRNSLNVGDLLSPNTSPHPSRPSSPKPVAVNQNQTPDPSISVFLSQLALPDKNAPLPVQSTSVGAQSLLNSGKDTLAMLQRTDTLSVEKRLEGAARMFGDRIGKVMGEEAGGGGLGRFFRGDR</sequence>